<gene>
    <name evidence="1" type="ORF">LCPAC304_05380</name>
</gene>
<dbReference type="EMBL" id="MK500568">
    <property type="protein sequence ID" value="QBK92191.1"/>
    <property type="molecule type" value="Genomic_DNA"/>
</dbReference>
<organism evidence="1">
    <name type="scientific">Pithovirus LCPAC304</name>
    <dbReference type="NCBI Taxonomy" id="2506594"/>
    <lineage>
        <taxon>Viruses</taxon>
        <taxon>Pithoviruses</taxon>
    </lineage>
</organism>
<proteinExistence type="predicted"/>
<reference evidence="1" key="1">
    <citation type="journal article" date="2019" name="MBio">
        <title>Virus Genomes from Deep Sea Sediments Expand the Ocean Megavirome and Support Independent Origins of Viral Gigantism.</title>
        <authorList>
            <person name="Backstrom D."/>
            <person name="Yutin N."/>
            <person name="Jorgensen S.L."/>
            <person name="Dharamshi J."/>
            <person name="Homa F."/>
            <person name="Zaremba-Niedwiedzka K."/>
            <person name="Spang A."/>
            <person name="Wolf Y.I."/>
            <person name="Koonin E.V."/>
            <person name="Ettema T.J."/>
        </authorList>
    </citation>
    <scope>NUCLEOTIDE SEQUENCE</scope>
</reference>
<evidence type="ECO:0000313" key="1">
    <source>
        <dbReference type="EMBL" id="QBK92191.1"/>
    </source>
</evidence>
<protein>
    <submittedName>
        <fullName evidence="1">Uncharacterized protein</fullName>
    </submittedName>
</protein>
<name>A0A481ZBZ4_9VIRU</name>
<sequence length="235" mass="27579">MPKLQMRRQQMHCRRASYRSNRFFDRFAGEQPSEIIHITPTRPVSPVIEESAVQSILSTTPESHPSMALPRRHFPMPMAEWMEQLKLDIRTIVREELRAVHHEDSHEDSQTSVTTSPPRVLPRTEGDFVPFFNRKENVTDRCKTVLCENGYLHLRVELMNPHLEEDLFLYVFGTEVVILPDFKEHSLTLNVENERTITGILKQNEEGLYVIQFEEWSSFDERVFSLYFTFEGGLL</sequence>
<accession>A0A481ZBZ4</accession>